<dbReference type="EMBL" id="KV745281">
    <property type="protein sequence ID" value="OCK75728.1"/>
    <property type="molecule type" value="Genomic_DNA"/>
</dbReference>
<name>A0A8E2E1X6_9PEZI</name>
<evidence type="ECO:0000313" key="3">
    <source>
        <dbReference type="Proteomes" id="UP000250266"/>
    </source>
</evidence>
<keyword evidence="3" id="KW-1185">Reference proteome</keyword>
<protein>
    <submittedName>
        <fullName evidence="2">Uncharacterized protein</fullName>
    </submittedName>
</protein>
<organism evidence="2 3">
    <name type="scientific">Lepidopterella palustris CBS 459.81</name>
    <dbReference type="NCBI Taxonomy" id="1314670"/>
    <lineage>
        <taxon>Eukaryota</taxon>
        <taxon>Fungi</taxon>
        <taxon>Dikarya</taxon>
        <taxon>Ascomycota</taxon>
        <taxon>Pezizomycotina</taxon>
        <taxon>Dothideomycetes</taxon>
        <taxon>Pleosporomycetidae</taxon>
        <taxon>Mytilinidiales</taxon>
        <taxon>Argynnaceae</taxon>
        <taxon>Lepidopterella</taxon>
    </lineage>
</organism>
<evidence type="ECO:0000256" key="1">
    <source>
        <dbReference type="SAM" id="MobiDB-lite"/>
    </source>
</evidence>
<evidence type="ECO:0000313" key="2">
    <source>
        <dbReference type="EMBL" id="OCK75728.1"/>
    </source>
</evidence>
<gene>
    <name evidence="2" type="ORF">K432DRAFT_446513</name>
</gene>
<accession>A0A8E2E1X6</accession>
<sequence length="172" mass="18607">MMDFQRKGGKSGGSTSSSRTPGKKLTSAVGKTRKEIPRSGTKKARSRAEKARSGINKARSGTKKAAKRSLKDLSGVDGVGSNGWRWERFLANISVGGLVIATVVNHGLKCPYLTRTGLALVRKGLTGVEHNFECPYLNKGLALVRMINCGRVEFIFQCLYSISFGQDAVDQL</sequence>
<feature type="region of interest" description="Disordered" evidence="1">
    <location>
        <begin position="1"/>
        <end position="67"/>
    </location>
</feature>
<dbReference type="Proteomes" id="UP000250266">
    <property type="component" value="Unassembled WGS sequence"/>
</dbReference>
<proteinExistence type="predicted"/>
<dbReference type="AlphaFoldDB" id="A0A8E2E1X6"/>
<feature type="compositionally biased region" description="Low complexity" evidence="1">
    <location>
        <begin position="13"/>
        <end position="24"/>
    </location>
</feature>
<reference evidence="2 3" key="1">
    <citation type="journal article" date="2016" name="Nat. Commun.">
        <title>Ectomycorrhizal ecology is imprinted in the genome of the dominant symbiotic fungus Cenococcum geophilum.</title>
        <authorList>
            <consortium name="DOE Joint Genome Institute"/>
            <person name="Peter M."/>
            <person name="Kohler A."/>
            <person name="Ohm R.A."/>
            <person name="Kuo A."/>
            <person name="Krutzmann J."/>
            <person name="Morin E."/>
            <person name="Arend M."/>
            <person name="Barry K.W."/>
            <person name="Binder M."/>
            <person name="Choi C."/>
            <person name="Clum A."/>
            <person name="Copeland A."/>
            <person name="Grisel N."/>
            <person name="Haridas S."/>
            <person name="Kipfer T."/>
            <person name="LaButti K."/>
            <person name="Lindquist E."/>
            <person name="Lipzen A."/>
            <person name="Maire R."/>
            <person name="Meier B."/>
            <person name="Mihaltcheva S."/>
            <person name="Molinier V."/>
            <person name="Murat C."/>
            <person name="Poggeler S."/>
            <person name="Quandt C.A."/>
            <person name="Sperisen C."/>
            <person name="Tritt A."/>
            <person name="Tisserant E."/>
            <person name="Crous P.W."/>
            <person name="Henrissat B."/>
            <person name="Nehls U."/>
            <person name="Egli S."/>
            <person name="Spatafora J.W."/>
            <person name="Grigoriev I.V."/>
            <person name="Martin F.M."/>
        </authorList>
    </citation>
    <scope>NUCLEOTIDE SEQUENCE [LARGE SCALE GENOMIC DNA]</scope>
    <source>
        <strain evidence="2 3">CBS 459.81</strain>
    </source>
</reference>